<organism evidence="2 3">
    <name type="scientific">Rosa chinensis</name>
    <name type="common">China rose</name>
    <dbReference type="NCBI Taxonomy" id="74649"/>
    <lineage>
        <taxon>Eukaryota</taxon>
        <taxon>Viridiplantae</taxon>
        <taxon>Streptophyta</taxon>
        <taxon>Embryophyta</taxon>
        <taxon>Tracheophyta</taxon>
        <taxon>Spermatophyta</taxon>
        <taxon>Magnoliopsida</taxon>
        <taxon>eudicotyledons</taxon>
        <taxon>Gunneridae</taxon>
        <taxon>Pentapetalae</taxon>
        <taxon>rosids</taxon>
        <taxon>fabids</taxon>
        <taxon>Rosales</taxon>
        <taxon>Rosaceae</taxon>
        <taxon>Rosoideae</taxon>
        <taxon>Rosoideae incertae sedis</taxon>
        <taxon>Rosa</taxon>
    </lineage>
</organism>
<evidence type="ECO:0000313" key="2">
    <source>
        <dbReference type="EMBL" id="PRQ57207.1"/>
    </source>
</evidence>
<evidence type="ECO:0000256" key="1">
    <source>
        <dbReference type="SAM" id="MobiDB-lite"/>
    </source>
</evidence>
<reference evidence="2 3" key="1">
    <citation type="journal article" date="2018" name="Nat. Genet.">
        <title>The Rosa genome provides new insights in the design of modern roses.</title>
        <authorList>
            <person name="Bendahmane M."/>
        </authorList>
    </citation>
    <scope>NUCLEOTIDE SEQUENCE [LARGE SCALE GENOMIC DNA]</scope>
    <source>
        <strain evidence="3">cv. Old Blush</strain>
    </source>
</reference>
<dbReference type="Gramene" id="PRQ57207">
    <property type="protein sequence ID" value="PRQ57207"/>
    <property type="gene ID" value="RchiOBHm_Chr1g0345761"/>
</dbReference>
<dbReference type="EMBL" id="PDCK01000039">
    <property type="protein sequence ID" value="PRQ57207.1"/>
    <property type="molecule type" value="Genomic_DNA"/>
</dbReference>
<dbReference type="AlphaFoldDB" id="A0A2P6SEV1"/>
<evidence type="ECO:0000313" key="3">
    <source>
        <dbReference type="Proteomes" id="UP000238479"/>
    </source>
</evidence>
<feature type="region of interest" description="Disordered" evidence="1">
    <location>
        <begin position="65"/>
        <end position="106"/>
    </location>
</feature>
<sequence length="106" mass="11755">MPSLQRLCIEYCKELQAVPDGLQDISTLKELTIDLMPGRFCSRFGEGGEDFYKIKHVPSLIITNIRPDEKDDERQMEEAAGASQVVADDSEESTLDASPPPPPDMS</sequence>
<name>A0A2P6SEV1_ROSCH</name>
<accession>A0A2P6SEV1</accession>
<proteinExistence type="predicted"/>
<comment type="caution">
    <text evidence="2">The sequence shown here is derived from an EMBL/GenBank/DDBJ whole genome shotgun (WGS) entry which is preliminary data.</text>
</comment>
<dbReference type="Proteomes" id="UP000238479">
    <property type="component" value="Chromosome 1"/>
</dbReference>
<keyword evidence="3" id="KW-1185">Reference proteome</keyword>
<feature type="compositionally biased region" description="Basic and acidic residues" evidence="1">
    <location>
        <begin position="66"/>
        <end position="77"/>
    </location>
</feature>
<protein>
    <submittedName>
        <fullName evidence="2">Uncharacterized protein</fullName>
    </submittedName>
</protein>
<gene>
    <name evidence="2" type="ORF">RchiOBHm_Chr1g0345761</name>
</gene>